<dbReference type="GO" id="GO:0004371">
    <property type="term" value="F:glycerone kinase activity"/>
    <property type="evidence" value="ECO:0007669"/>
    <property type="project" value="InterPro"/>
</dbReference>
<dbReference type="EMBL" id="AP018400">
    <property type="protein sequence ID" value="BBA93387.1"/>
    <property type="molecule type" value="Genomic_DNA"/>
</dbReference>
<evidence type="ECO:0000313" key="3">
    <source>
        <dbReference type="Proteomes" id="UP000269331"/>
    </source>
</evidence>
<gene>
    <name evidence="2" type="primary">dhaK</name>
    <name evidence="2" type="ORF">SR187_8920</name>
</gene>
<dbReference type="SUPFAM" id="SSF82549">
    <property type="entry name" value="DAK1/DegV-like"/>
    <property type="match status" value="1"/>
</dbReference>
<dbReference type="Proteomes" id="UP000269331">
    <property type="component" value="Chromosome"/>
</dbReference>
<evidence type="ECO:0000259" key="1">
    <source>
        <dbReference type="PROSITE" id="PS51481"/>
    </source>
</evidence>
<feature type="domain" description="DhaK" evidence="1">
    <location>
        <begin position="42"/>
        <end position="364"/>
    </location>
</feature>
<dbReference type="Gene3D" id="3.40.50.10440">
    <property type="entry name" value="Dihydroxyacetone kinase, domain 1"/>
    <property type="match status" value="1"/>
</dbReference>
<dbReference type="Pfam" id="PF02733">
    <property type="entry name" value="Dak1"/>
    <property type="match status" value="1"/>
</dbReference>
<dbReference type="NCBIfam" id="TIGR02363">
    <property type="entry name" value="dhaK1"/>
    <property type="match status" value="1"/>
</dbReference>
<keyword evidence="2" id="KW-0418">Kinase</keyword>
<evidence type="ECO:0000313" key="2">
    <source>
        <dbReference type="EMBL" id="BBA93387.1"/>
    </source>
</evidence>
<proteinExistence type="predicted"/>
<dbReference type="GO" id="GO:0019563">
    <property type="term" value="P:glycerol catabolic process"/>
    <property type="evidence" value="ECO:0007669"/>
    <property type="project" value="TreeGrafter"/>
</dbReference>
<keyword evidence="2" id="KW-0808">Transferase</keyword>
<name>A0A2Z5TQU4_9STRE</name>
<dbReference type="InterPro" id="IPR004006">
    <property type="entry name" value="DhaK_dom"/>
</dbReference>
<dbReference type="FunFam" id="3.40.50.10440:FF:000001">
    <property type="entry name" value="Dihydroxyacetone kinase, DhaK subunit"/>
    <property type="match status" value="1"/>
</dbReference>
<dbReference type="KEGG" id="srq:SR187_8920"/>
<dbReference type="Gene3D" id="3.30.1180.20">
    <property type="entry name" value="Dihydroxyacetone kinase, domain 2"/>
    <property type="match status" value="1"/>
</dbReference>
<dbReference type="InterPro" id="IPR012736">
    <property type="entry name" value="DhaK_1"/>
</dbReference>
<organism evidence="2 3">
    <name type="scientific">Streptococcus ruminantium</name>
    <dbReference type="NCBI Taxonomy" id="1917441"/>
    <lineage>
        <taxon>Bacteria</taxon>
        <taxon>Bacillati</taxon>
        <taxon>Bacillota</taxon>
        <taxon>Bacilli</taxon>
        <taxon>Lactobacillales</taxon>
        <taxon>Streptococcaceae</taxon>
        <taxon>Streptococcus</taxon>
    </lineage>
</organism>
<dbReference type="PANTHER" id="PTHR28629:SF4">
    <property type="entry name" value="TRIOKINASE_FMN CYCLASE"/>
    <property type="match status" value="1"/>
</dbReference>
<accession>A0A2Z5TQU4</accession>
<sequence>MPDLKTKGTHLIICPFHFYLENLIMKAQSKQRGFLMKKIINQPERVVDDMLKGFAFMHQNIIERIDGFDIIVRKDKKTGRVGIISGGGSGHEPSHAGFVGKGMLSAAVCGAVFTSPTPDQILEAIKAADEGAGVFMVIKNYSGDIMNFEMAQELAEMEGIEVASVVVDDDIAVEDSLYTQGRRGVAGTIFVHKILGHAAEQGASLTAIKALADRLVPQIKTIGLALSGATVPEVGKPGFILEEDEFEYGVGIHGEPGYKKEKLQSSAKLAEELAEKLAQDFNIQTGEHYGLLINGLGATPLMEQYIFANDVATLLTEKGILVDYRKIGNYMTSIDMAGLSLTLIKLEDPSWLEALQAPVDVVAW</sequence>
<dbReference type="AlphaFoldDB" id="A0A2Z5TQU4"/>
<dbReference type="InterPro" id="IPR050861">
    <property type="entry name" value="Dihydroxyacetone_Kinase"/>
</dbReference>
<protein>
    <submittedName>
        <fullName evidence="2">Dihydroxyacetone kinase subunit</fullName>
    </submittedName>
</protein>
<dbReference type="PROSITE" id="PS51481">
    <property type="entry name" value="DHAK"/>
    <property type="match status" value="1"/>
</dbReference>
<reference evidence="2 3" key="1">
    <citation type="journal article" date="2018" name="Genome Biol. Evol.">
        <title>Complete Genome Sequence of Streptococcus ruminantium sp. nov. GUT-187T (=DSM 104980T =JCM 31869T), the Type Strain of S. ruminantium, and Comparison with Genome Sequences of Streptococcus suis Strains.</title>
        <authorList>
            <person name="Tohya M."/>
            <person name="Sekizaki T."/>
            <person name="Miyoshi-Akiyama T."/>
        </authorList>
    </citation>
    <scope>NUCLEOTIDE SEQUENCE [LARGE SCALE GENOMIC DNA]</scope>
    <source>
        <strain evidence="2 3">GUT187T</strain>
    </source>
</reference>
<dbReference type="GO" id="GO:0005829">
    <property type="term" value="C:cytosol"/>
    <property type="evidence" value="ECO:0007669"/>
    <property type="project" value="TreeGrafter"/>
</dbReference>
<dbReference type="PANTHER" id="PTHR28629">
    <property type="entry name" value="TRIOKINASE/FMN CYCLASE"/>
    <property type="match status" value="1"/>
</dbReference>